<dbReference type="Gene3D" id="3.40.50.1910">
    <property type="match status" value="1"/>
</dbReference>
<comment type="caution">
    <text evidence="2">The sequence shown here is derived from an EMBL/GenBank/DDBJ whole genome shotgun (WGS) entry which is preliminary data.</text>
</comment>
<dbReference type="GO" id="GO:0016192">
    <property type="term" value="P:vesicle-mediated transport"/>
    <property type="evidence" value="ECO:0007669"/>
    <property type="project" value="InterPro"/>
</dbReference>
<dbReference type="Gene3D" id="3.90.830.10">
    <property type="entry name" value="Syntaxin Binding Protein 1, Chain A, domain 2"/>
    <property type="match status" value="1"/>
</dbReference>
<dbReference type="InterPro" id="IPR043154">
    <property type="entry name" value="Sec-1-like_dom1"/>
</dbReference>
<dbReference type="EMBL" id="MCFD01000007">
    <property type="protein sequence ID" value="ORX69744.1"/>
    <property type="molecule type" value="Genomic_DNA"/>
</dbReference>
<dbReference type="PIRSF" id="PIRSF005715">
    <property type="entry name" value="VPS45_Sec1"/>
    <property type="match status" value="1"/>
</dbReference>
<reference evidence="2 3" key="1">
    <citation type="submission" date="2016-07" db="EMBL/GenBank/DDBJ databases">
        <title>Pervasive Adenine N6-methylation of Active Genes in Fungi.</title>
        <authorList>
            <consortium name="DOE Joint Genome Institute"/>
            <person name="Mondo S.J."/>
            <person name="Dannebaum R.O."/>
            <person name="Kuo R.C."/>
            <person name="Labutti K."/>
            <person name="Haridas S."/>
            <person name="Kuo A."/>
            <person name="Salamov A."/>
            <person name="Ahrendt S.R."/>
            <person name="Lipzen A."/>
            <person name="Sullivan W."/>
            <person name="Andreopoulos W.B."/>
            <person name="Clum A."/>
            <person name="Lindquist E."/>
            <person name="Daum C."/>
            <person name="Ramamoorthy G.K."/>
            <person name="Gryganskyi A."/>
            <person name="Culley D."/>
            <person name="Magnuson J.K."/>
            <person name="James T.Y."/>
            <person name="O'Malley M.A."/>
            <person name="Stajich J.E."/>
            <person name="Spatafora J.W."/>
            <person name="Visel A."/>
            <person name="Grigoriev I.V."/>
        </authorList>
    </citation>
    <scope>NUCLEOTIDE SEQUENCE [LARGE SCALE GENOMIC DNA]</scope>
    <source>
        <strain evidence="2 3">ATCC 12442</strain>
    </source>
</reference>
<dbReference type="Pfam" id="PF00995">
    <property type="entry name" value="Sec1"/>
    <property type="match status" value="1"/>
</dbReference>
<proteinExistence type="inferred from homology"/>
<sequence length="560" mass="63214">MDAIKAVQYYANRIVTDVTGMKVLLLDRETTPIVSIVSTQSYLLSKETYLVDKIENTSRDVMRHLKCICFVRPTDSSLQALVDELRAPKYGDYYIYFSNILKKSMIETLAENDESEVVREVQELYADFYAVTPCLFHIGLEPGTHPLFSEGHSWNQGALARTVQGLSAMLLALRKRPSIRYERNSVMAHQLGTELDYLIKHEASLFGKQGDVQLLILDRKNDPVTPLLTQWTYHALLNDLIGVKNGRVDLSYVPGIRPELQEVTLSQDQDGFFKQSQYLNFGDLGASIKEYVETYQGKTQSHHQIESISDMKRFVEAYPEFRKLSGNVTKHVTLVGELSRIVAERQLLAVSELEQSLACHEQHNTDLKALRTMVVDPKIEAINKVRCVVLYALRYERMQGNATEELKRMLAANGVDADMASMVDVVVRYAGVRERQSDIFQNEDFVSRGKNIFKGLQGVENVYTQHSPALADMLDQMVRGKQAVQWLERLPSLDPKTRESGLRNQDIIVFVVGGVTLEEEAAVARLNAKFSSQGIRILLGGTSVHSSSSFLTELSTTFFP</sequence>
<evidence type="ECO:0000313" key="3">
    <source>
        <dbReference type="Proteomes" id="UP000193922"/>
    </source>
</evidence>
<dbReference type="GeneID" id="63805898"/>
<dbReference type="AlphaFoldDB" id="A0A1Y1W9A8"/>
<gene>
    <name evidence="2" type="ORF">DL89DRAFT_275045</name>
</gene>
<name>A0A1Y1W9A8_9FUNG</name>
<accession>A0A1Y1W9A8</accession>
<dbReference type="RefSeq" id="XP_040743432.1">
    <property type="nucleotide sequence ID" value="XM_040889250.1"/>
</dbReference>
<dbReference type="PANTHER" id="PTHR11679">
    <property type="entry name" value="VESICLE PROTEIN SORTING-ASSOCIATED"/>
    <property type="match status" value="1"/>
</dbReference>
<dbReference type="STRING" id="61395.A0A1Y1W9A8"/>
<dbReference type="InterPro" id="IPR001619">
    <property type="entry name" value="Sec1-like"/>
</dbReference>
<protein>
    <submittedName>
        <fullName evidence="2">Sec1-like protein</fullName>
    </submittedName>
</protein>
<dbReference type="OrthoDB" id="10266265at2759"/>
<keyword evidence="3" id="KW-1185">Reference proteome</keyword>
<comment type="similarity">
    <text evidence="1">Belongs to the STXBP/unc-18/SEC1 family.</text>
</comment>
<organism evidence="2 3">
    <name type="scientific">Linderina pennispora</name>
    <dbReference type="NCBI Taxonomy" id="61395"/>
    <lineage>
        <taxon>Eukaryota</taxon>
        <taxon>Fungi</taxon>
        <taxon>Fungi incertae sedis</taxon>
        <taxon>Zoopagomycota</taxon>
        <taxon>Kickxellomycotina</taxon>
        <taxon>Kickxellomycetes</taxon>
        <taxon>Kickxellales</taxon>
        <taxon>Kickxellaceae</taxon>
        <taxon>Linderina</taxon>
    </lineage>
</organism>
<dbReference type="Proteomes" id="UP000193922">
    <property type="component" value="Unassembled WGS sequence"/>
</dbReference>
<evidence type="ECO:0000313" key="2">
    <source>
        <dbReference type="EMBL" id="ORX69744.1"/>
    </source>
</evidence>
<dbReference type="InterPro" id="IPR043127">
    <property type="entry name" value="Sec-1-like_dom3a"/>
</dbReference>
<dbReference type="Gene3D" id="1.25.40.60">
    <property type="match status" value="1"/>
</dbReference>
<dbReference type="Gene3D" id="3.40.50.2060">
    <property type="match status" value="1"/>
</dbReference>
<dbReference type="InterPro" id="IPR027482">
    <property type="entry name" value="Sec1-like_dom2"/>
</dbReference>
<dbReference type="InterPro" id="IPR036045">
    <property type="entry name" value="Sec1-like_sf"/>
</dbReference>
<evidence type="ECO:0000256" key="1">
    <source>
        <dbReference type="ARBA" id="ARBA00009884"/>
    </source>
</evidence>
<dbReference type="SUPFAM" id="SSF56815">
    <property type="entry name" value="Sec1/munc18-like (SM) proteins"/>
    <property type="match status" value="1"/>
</dbReference>